<comment type="caution">
    <text evidence="1">The sequence shown here is derived from an EMBL/GenBank/DDBJ whole genome shotgun (WGS) entry which is preliminary data.</text>
</comment>
<evidence type="ECO:0000313" key="2">
    <source>
        <dbReference type="Proteomes" id="UP000252107"/>
    </source>
</evidence>
<sequence length="126" mass="14335">MTIALERPKKTKSAQIREKFGYPIIDTDVQTQEFPPAFLDYLEQVAGSALSFALAEGIAEHFQEHLPGSSRSKWFKQTWEECRNYCTTRPAFWTRSTNDAVDLATISIPKLLHERLQEAGTNFAVV</sequence>
<gene>
    <name evidence="1" type="ORF">A6770_18550</name>
</gene>
<accession>A0A367RB65</accession>
<name>A0A367RB65_9NOSO</name>
<dbReference type="Proteomes" id="UP000252107">
    <property type="component" value="Unassembled WGS sequence"/>
</dbReference>
<keyword evidence="2" id="KW-1185">Reference proteome</keyword>
<protein>
    <submittedName>
        <fullName evidence="1">Uncharacterized protein</fullName>
    </submittedName>
</protein>
<dbReference type="EMBL" id="LXQD01000196">
    <property type="protein sequence ID" value="RCJ32923.1"/>
    <property type="molecule type" value="Genomic_DNA"/>
</dbReference>
<evidence type="ECO:0000313" key="1">
    <source>
        <dbReference type="EMBL" id="RCJ32923.1"/>
    </source>
</evidence>
<organism evidence="1 2">
    <name type="scientific">Nostoc minutum NIES-26</name>
    <dbReference type="NCBI Taxonomy" id="1844469"/>
    <lineage>
        <taxon>Bacteria</taxon>
        <taxon>Bacillati</taxon>
        <taxon>Cyanobacteriota</taxon>
        <taxon>Cyanophyceae</taxon>
        <taxon>Nostocales</taxon>
        <taxon>Nostocaceae</taxon>
        <taxon>Nostoc</taxon>
    </lineage>
</organism>
<dbReference type="AlphaFoldDB" id="A0A367RB65"/>
<reference evidence="1" key="1">
    <citation type="submission" date="2016-04" db="EMBL/GenBank/DDBJ databases">
        <authorList>
            <person name="Tabuchi Yagui T.R."/>
        </authorList>
    </citation>
    <scope>NUCLEOTIDE SEQUENCE [LARGE SCALE GENOMIC DNA]</scope>
    <source>
        <strain evidence="1">NIES-26</strain>
    </source>
</reference>
<proteinExistence type="predicted"/>